<protein>
    <recommendedName>
        <fullName evidence="7 8">Homoserine kinase</fullName>
        <shortName evidence="7">HK</shortName>
        <shortName evidence="7">HSK</shortName>
        <ecNumber evidence="7 8">2.7.1.39</ecNumber>
    </recommendedName>
</protein>
<keyword evidence="3 7" id="KW-0791">Threonine biosynthesis</keyword>
<comment type="pathway">
    <text evidence="7">Amino-acid biosynthesis; L-threonine biosynthesis; L-threonine from L-aspartate: step 4/5.</text>
</comment>
<dbReference type="InterPro" id="IPR013750">
    <property type="entry name" value="GHMP_kinase_C_dom"/>
</dbReference>
<evidence type="ECO:0000259" key="9">
    <source>
        <dbReference type="Pfam" id="PF00288"/>
    </source>
</evidence>
<dbReference type="InterPro" id="IPR036554">
    <property type="entry name" value="GHMP_kinase_C_sf"/>
</dbReference>
<dbReference type="PIRSF" id="PIRSF000676">
    <property type="entry name" value="Homoser_kin"/>
    <property type="match status" value="1"/>
</dbReference>
<dbReference type="Proteomes" id="UP000018572">
    <property type="component" value="Chromosome 1"/>
</dbReference>
<dbReference type="PRINTS" id="PR00958">
    <property type="entry name" value="HOMSERKINASE"/>
</dbReference>
<dbReference type="NCBIfam" id="TIGR00191">
    <property type="entry name" value="thrB"/>
    <property type="match status" value="1"/>
</dbReference>
<keyword evidence="6 7" id="KW-0067">ATP-binding</keyword>
<comment type="function">
    <text evidence="7">Catalyzes the ATP-dependent phosphorylation of L-homoserine to L-homoserine phosphate.</text>
</comment>
<organism evidence="11 12">
    <name type="scientific">Haloarcula hispanica N601</name>
    <dbReference type="NCBI Taxonomy" id="1417673"/>
    <lineage>
        <taxon>Archaea</taxon>
        <taxon>Methanobacteriati</taxon>
        <taxon>Methanobacteriota</taxon>
        <taxon>Stenosarchaea group</taxon>
        <taxon>Halobacteria</taxon>
        <taxon>Halobacteriales</taxon>
        <taxon>Haloarculaceae</taxon>
        <taxon>Haloarcula</taxon>
    </lineage>
</organism>
<dbReference type="Gene3D" id="3.30.230.10">
    <property type="match status" value="1"/>
</dbReference>
<dbReference type="InterPro" id="IPR000870">
    <property type="entry name" value="Homoserine_kinase"/>
</dbReference>
<dbReference type="GO" id="GO:0005737">
    <property type="term" value="C:cytoplasm"/>
    <property type="evidence" value="ECO:0007669"/>
    <property type="project" value="UniProtKB-SubCell"/>
</dbReference>
<dbReference type="UniPathway" id="UPA00050">
    <property type="reaction ID" value="UER00064"/>
</dbReference>
<dbReference type="Gene3D" id="3.30.70.890">
    <property type="entry name" value="GHMP kinase, C-terminal domain"/>
    <property type="match status" value="1"/>
</dbReference>
<evidence type="ECO:0000256" key="2">
    <source>
        <dbReference type="ARBA" id="ARBA00022679"/>
    </source>
</evidence>
<dbReference type="InterPro" id="IPR020568">
    <property type="entry name" value="Ribosomal_Su5_D2-typ_SF"/>
</dbReference>
<keyword evidence="1 7" id="KW-0028">Amino-acid biosynthesis</keyword>
<sequence>MPLGRVLSTAKRPQCRFATFLPTLLKFAGMLTVRAPATSANLGSGFDVFGVALERPADVVRLEKADRVTIEMTGAGSQYIPEDPDKNTVGAVAEALDAPARIQIDKGVRPASGLGSSAASAAAAAVGLNELYDRGYSREELVPIAAKGEAVVSGDAHDDNVAPSIMGGFTIATEKGVTQVDADIPLVACLPDIVVSTRDARNVVPETARVDQMVETVGNAASLTTGMHRDDPELVGQGMHDTVVTPARAKLIDGYEQVREAALTAGATGVTISGAGPTVIAACAEEDRRKIASTMLDAFGDCGVDARVYQTRIGGGAEVF</sequence>
<evidence type="ECO:0000313" key="11">
    <source>
        <dbReference type="EMBL" id="AHB65023.1"/>
    </source>
</evidence>
<dbReference type="PANTHER" id="PTHR20861:SF1">
    <property type="entry name" value="HOMOSERINE KINASE"/>
    <property type="match status" value="1"/>
</dbReference>
<keyword evidence="7" id="KW-0963">Cytoplasm</keyword>
<dbReference type="InterPro" id="IPR006204">
    <property type="entry name" value="GHMP_kinase_N_dom"/>
</dbReference>
<evidence type="ECO:0000256" key="6">
    <source>
        <dbReference type="ARBA" id="ARBA00022840"/>
    </source>
</evidence>
<dbReference type="Pfam" id="PF00288">
    <property type="entry name" value="GHMP_kinases_N"/>
    <property type="match status" value="1"/>
</dbReference>
<gene>
    <name evidence="7" type="primary">thrB</name>
    <name evidence="11" type="ORF">HISP_03035</name>
</gene>
<evidence type="ECO:0000256" key="5">
    <source>
        <dbReference type="ARBA" id="ARBA00022777"/>
    </source>
</evidence>
<name>V5TIT2_HALHI</name>
<dbReference type="GO" id="GO:0004413">
    <property type="term" value="F:homoserine kinase activity"/>
    <property type="evidence" value="ECO:0007669"/>
    <property type="project" value="UniProtKB-UniRule"/>
</dbReference>
<dbReference type="GO" id="GO:0005524">
    <property type="term" value="F:ATP binding"/>
    <property type="evidence" value="ECO:0007669"/>
    <property type="project" value="UniProtKB-UniRule"/>
</dbReference>
<dbReference type="HAMAP" id="MF_00384">
    <property type="entry name" value="Homoser_kinase"/>
    <property type="match status" value="1"/>
</dbReference>
<keyword evidence="4 7" id="KW-0547">Nucleotide-binding</keyword>
<evidence type="ECO:0000256" key="1">
    <source>
        <dbReference type="ARBA" id="ARBA00022605"/>
    </source>
</evidence>
<feature type="domain" description="GHMP kinase N-terminal" evidence="9">
    <location>
        <begin position="89"/>
        <end position="168"/>
    </location>
</feature>
<proteinExistence type="inferred from homology"/>
<dbReference type="HOGENOM" id="CLU_041243_1_1_2"/>
<evidence type="ECO:0000256" key="8">
    <source>
        <dbReference type="NCBIfam" id="TIGR00191"/>
    </source>
</evidence>
<dbReference type="PANTHER" id="PTHR20861">
    <property type="entry name" value="HOMOSERINE/4-DIPHOSPHOCYTIDYL-2-C-METHYL-D-ERYTHRITOL KINASE"/>
    <property type="match status" value="1"/>
</dbReference>
<feature type="binding site" evidence="7">
    <location>
        <begin position="109"/>
        <end position="119"/>
    </location>
    <ligand>
        <name>ATP</name>
        <dbReference type="ChEBI" id="CHEBI:30616"/>
    </ligand>
</feature>
<evidence type="ECO:0000313" key="12">
    <source>
        <dbReference type="Proteomes" id="UP000018572"/>
    </source>
</evidence>
<dbReference type="KEGG" id="hhn:HISP_03035"/>
<accession>V5TIT2</accession>
<feature type="domain" description="GHMP kinase C-terminal" evidence="10">
    <location>
        <begin position="227"/>
        <end position="299"/>
    </location>
</feature>
<comment type="subcellular location">
    <subcellularLocation>
        <location evidence="7">Cytoplasm</location>
    </subcellularLocation>
</comment>
<keyword evidence="12" id="KW-1185">Reference proteome</keyword>
<evidence type="ECO:0000259" key="10">
    <source>
        <dbReference type="Pfam" id="PF08544"/>
    </source>
</evidence>
<dbReference type="AlphaFoldDB" id="V5TIT2"/>
<dbReference type="NCBIfam" id="NF002288">
    <property type="entry name" value="PRK01212.1-4"/>
    <property type="match status" value="1"/>
</dbReference>
<keyword evidence="5 7" id="KW-0418">Kinase</keyword>
<dbReference type="SUPFAM" id="SSF55060">
    <property type="entry name" value="GHMP Kinase, C-terminal domain"/>
    <property type="match status" value="1"/>
</dbReference>
<dbReference type="Pfam" id="PF08544">
    <property type="entry name" value="GHMP_kinases_C"/>
    <property type="match status" value="1"/>
</dbReference>
<comment type="similarity">
    <text evidence="7">Belongs to the GHMP kinase family. Homoserine kinase subfamily.</text>
</comment>
<dbReference type="SUPFAM" id="SSF54211">
    <property type="entry name" value="Ribosomal protein S5 domain 2-like"/>
    <property type="match status" value="1"/>
</dbReference>
<dbReference type="GO" id="GO:0009088">
    <property type="term" value="P:threonine biosynthetic process"/>
    <property type="evidence" value="ECO:0007669"/>
    <property type="project" value="UniProtKB-UniRule"/>
</dbReference>
<evidence type="ECO:0000256" key="4">
    <source>
        <dbReference type="ARBA" id="ARBA00022741"/>
    </source>
</evidence>
<comment type="catalytic activity">
    <reaction evidence="7">
        <text>L-homoserine + ATP = O-phospho-L-homoserine + ADP + H(+)</text>
        <dbReference type="Rhea" id="RHEA:13985"/>
        <dbReference type="ChEBI" id="CHEBI:15378"/>
        <dbReference type="ChEBI" id="CHEBI:30616"/>
        <dbReference type="ChEBI" id="CHEBI:57476"/>
        <dbReference type="ChEBI" id="CHEBI:57590"/>
        <dbReference type="ChEBI" id="CHEBI:456216"/>
        <dbReference type="EC" id="2.7.1.39"/>
    </reaction>
</comment>
<dbReference type="InterPro" id="IPR014721">
    <property type="entry name" value="Ribsml_uS5_D2-typ_fold_subgr"/>
</dbReference>
<reference evidence="11 12" key="1">
    <citation type="journal article" date="2014" name="Genome Announc.">
        <title>Complete Genome Sequence of the Extremely Halophilic Archaeon Haloarcula hispanica Strain N601.</title>
        <authorList>
            <person name="Ding J.Y."/>
            <person name="Chiang P.W."/>
            <person name="Hong M.J."/>
            <person name="Dyall-Smith M."/>
            <person name="Tang S.L."/>
        </authorList>
    </citation>
    <scope>NUCLEOTIDE SEQUENCE [LARGE SCALE GENOMIC DNA]</scope>
    <source>
        <strain evidence="11 12">N601</strain>
    </source>
</reference>
<evidence type="ECO:0000256" key="3">
    <source>
        <dbReference type="ARBA" id="ARBA00022697"/>
    </source>
</evidence>
<dbReference type="EMBL" id="CP006884">
    <property type="protein sequence ID" value="AHB65023.1"/>
    <property type="molecule type" value="Genomic_DNA"/>
</dbReference>
<keyword evidence="2 7" id="KW-0808">Transferase</keyword>
<dbReference type="EC" id="2.7.1.39" evidence="7 8"/>
<evidence type="ECO:0000256" key="7">
    <source>
        <dbReference type="HAMAP-Rule" id="MF_00384"/>
    </source>
</evidence>